<feature type="compositionally biased region" description="Basic and acidic residues" evidence="1">
    <location>
        <begin position="1"/>
        <end position="18"/>
    </location>
</feature>
<organism evidence="2 3">
    <name type="scientific">Hibiscus sabdariffa</name>
    <name type="common">roselle</name>
    <dbReference type="NCBI Taxonomy" id="183260"/>
    <lineage>
        <taxon>Eukaryota</taxon>
        <taxon>Viridiplantae</taxon>
        <taxon>Streptophyta</taxon>
        <taxon>Embryophyta</taxon>
        <taxon>Tracheophyta</taxon>
        <taxon>Spermatophyta</taxon>
        <taxon>Magnoliopsida</taxon>
        <taxon>eudicotyledons</taxon>
        <taxon>Gunneridae</taxon>
        <taxon>Pentapetalae</taxon>
        <taxon>rosids</taxon>
        <taxon>malvids</taxon>
        <taxon>Malvales</taxon>
        <taxon>Malvaceae</taxon>
        <taxon>Malvoideae</taxon>
        <taxon>Hibiscus</taxon>
    </lineage>
</organism>
<protein>
    <submittedName>
        <fullName evidence="2">Uncharacterized protein</fullName>
    </submittedName>
</protein>
<gene>
    <name evidence="2" type="ORF">V6N11_068968</name>
</gene>
<reference evidence="2 3" key="1">
    <citation type="journal article" date="2024" name="G3 (Bethesda)">
        <title>Genome assembly of Hibiscus sabdariffa L. provides insights into metabolisms of medicinal natural products.</title>
        <authorList>
            <person name="Kim T."/>
        </authorList>
    </citation>
    <scope>NUCLEOTIDE SEQUENCE [LARGE SCALE GENOMIC DNA]</scope>
    <source>
        <strain evidence="2">TK-2024</strain>
        <tissue evidence="2">Old leaves</tissue>
    </source>
</reference>
<dbReference type="Proteomes" id="UP001396334">
    <property type="component" value="Unassembled WGS sequence"/>
</dbReference>
<feature type="region of interest" description="Disordered" evidence="1">
    <location>
        <begin position="225"/>
        <end position="244"/>
    </location>
</feature>
<keyword evidence="3" id="KW-1185">Reference proteome</keyword>
<name>A0ABR2PBP6_9ROSI</name>
<feature type="region of interest" description="Disordered" evidence="1">
    <location>
        <begin position="76"/>
        <end position="98"/>
    </location>
</feature>
<evidence type="ECO:0000313" key="3">
    <source>
        <dbReference type="Proteomes" id="UP001396334"/>
    </source>
</evidence>
<accession>A0ABR2PBP6</accession>
<evidence type="ECO:0000256" key="1">
    <source>
        <dbReference type="SAM" id="MobiDB-lite"/>
    </source>
</evidence>
<proteinExistence type="predicted"/>
<comment type="caution">
    <text evidence="2">The sequence shown here is derived from an EMBL/GenBank/DDBJ whole genome shotgun (WGS) entry which is preliminary data.</text>
</comment>
<feature type="compositionally biased region" description="Basic and acidic residues" evidence="1">
    <location>
        <begin position="229"/>
        <end position="241"/>
    </location>
</feature>
<feature type="region of interest" description="Disordered" evidence="1">
    <location>
        <begin position="1"/>
        <end position="20"/>
    </location>
</feature>
<evidence type="ECO:0000313" key="2">
    <source>
        <dbReference type="EMBL" id="KAK8985728.1"/>
    </source>
</evidence>
<sequence length="274" mass="29903">MEGCRGLEAHTREVHENSEPSVVNGRTLSFSSKGAELFGPWMVVENRRRRTKSSSVTDHPVGLVARGRTSSRFGVLEEQEESADVTNDRGDTMPLPSGAVAPIIRNTAYMASNPDKTKKKKKVMEKPSERVVLPSIPGQRTLVVDREASSSKEIHKAVSILEDGVRNKRTVGINISKSKGGVTRTFKDKVYGGVIASGHNIGTTASSDWARGITEQVDSLNESMVQQGRDTHAATHVRSEDPPDTEGIILVEVDHMDESDVEAADEADVRRIAY</sequence>
<dbReference type="EMBL" id="JBBPBN010000069">
    <property type="protein sequence ID" value="KAK8985728.1"/>
    <property type="molecule type" value="Genomic_DNA"/>
</dbReference>